<gene>
    <name evidence="3" type="ORF">PV327_001404</name>
</gene>
<evidence type="ECO:0000313" key="3">
    <source>
        <dbReference type="EMBL" id="KAK0183354.1"/>
    </source>
</evidence>
<protein>
    <submittedName>
        <fullName evidence="3">Uncharacterized protein</fullName>
    </submittedName>
</protein>
<reference evidence="3" key="1">
    <citation type="journal article" date="2023" name="bioRxiv">
        <title>Scaffold-level genome assemblies of two parasitoid biocontrol wasps reveal the parthenogenesis mechanism and an associated novel virus.</title>
        <authorList>
            <person name="Inwood S."/>
            <person name="Skelly J."/>
            <person name="Guhlin J."/>
            <person name="Harrop T."/>
            <person name="Goldson S."/>
            <person name="Dearden P."/>
        </authorList>
    </citation>
    <scope>NUCLEOTIDE SEQUENCE</scope>
    <source>
        <strain evidence="3">Lincoln</strain>
        <tissue evidence="3">Whole body</tissue>
    </source>
</reference>
<proteinExistence type="predicted"/>
<evidence type="ECO:0000313" key="4">
    <source>
        <dbReference type="Proteomes" id="UP001168972"/>
    </source>
</evidence>
<feature type="transmembrane region" description="Helical" evidence="2">
    <location>
        <begin position="6"/>
        <end position="26"/>
    </location>
</feature>
<name>A0AA39L357_MICHY</name>
<feature type="region of interest" description="Disordered" evidence="1">
    <location>
        <begin position="296"/>
        <end position="318"/>
    </location>
</feature>
<keyword evidence="2" id="KW-0812">Transmembrane</keyword>
<reference evidence="3" key="2">
    <citation type="submission" date="2023-03" db="EMBL/GenBank/DDBJ databases">
        <authorList>
            <person name="Inwood S.N."/>
            <person name="Skelly J.G."/>
            <person name="Guhlin J."/>
            <person name="Harrop T.W.R."/>
            <person name="Goldson S.G."/>
            <person name="Dearden P.K."/>
        </authorList>
    </citation>
    <scope>NUCLEOTIDE SEQUENCE</scope>
    <source>
        <strain evidence="3">Lincoln</strain>
        <tissue evidence="3">Whole body</tissue>
    </source>
</reference>
<dbReference type="AlphaFoldDB" id="A0AA39L357"/>
<evidence type="ECO:0000256" key="2">
    <source>
        <dbReference type="SAM" id="Phobius"/>
    </source>
</evidence>
<keyword evidence="2" id="KW-0472">Membrane</keyword>
<accession>A0AA39L357</accession>
<feature type="transmembrane region" description="Helical" evidence="2">
    <location>
        <begin position="223"/>
        <end position="244"/>
    </location>
</feature>
<comment type="caution">
    <text evidence="3">The sequence shown here is derived from an EMBL/GenBank/DDBJ whole genome shotgun (WGS) entry which is preliminary data.</text>
</comment>
<sequence>MYEKWIIYITQLLLVISTIVPLNAMTTESSKDYLRKVMIELQQLHTPPSSAAIYSSMKFPASKRLSGSKSNSLPAVVYNDNNNHHHSSQINVMDTAGTNHQQYQHQFSAPIVVPEPLNTVGGPIGFTKNQLATIYKQALESGSTMSLSTLKSALESGHYPSVTNNQLQIPIPQQQLYTYHFYPLKSFMEKLQDNNGYKTLNDLIPHPPGSFHGSNKQVIINPLFMAVSSFIGMALLFMFGVIFLPRVFGEFKSRVVHDEFLNLTKTVTEAIDNYNLTTMRPKTRFSGAVVGIKTRPVPGVSGANRQRRKTQRPGEKTT</sequence>
<dbReference type="EMBL" id="JAQQBR010000001">
    <property type="protein sequence ID" value="KAK0183354.1"/>
    <property type="molecule type" value="Genomic_DNA"/>
</dbReference>
<dbReference type="Proteomes" id="UP001168972">
    <property type="component" value="Unassembled WGS sequence"/>
</dbReference>
<keyword evidence="4" id="KW-1185">Reference proteome</keyword>
<organism evidence="3 4">
    <name type="scientific">Microctonus hyperodae</name>
    <name type="common">Parasitoid wasp</name>
    <dbReference type="NCBI Taxonomy" id="165561"/>
    <lineage>
        <taxon>Eukaryota</taxon>
        <taxon>Metazoa</taxon>
        <taxon>Ecdysozoa</taxon>
        <taxon>Arthropoda</taxon>
        <taxon>Hexapoda</taxon>
        <taxon>Insecta</taxon>
        <taxon>Pterygota</taxon>
        <taxon>Neoptera</taxon>
        <taxon>Endopterygota</taxon>
        <taxon>Hymenoptera</taxon>
        <taxon>Apocrita</taxon>
        <taxon>Ichneumonoidea</taxon>
        <taxon>Braconidae</taxon>
        <taxon>Euphorinae</taxon>
        <taxon>Microctonus</taxon>
    </lineage>
</organism>
<keyword evidence="2" id="KW-1133">Transmembrane helix</keyword>
<evidence type="ECO:0000256" key="1">
    <source>
        <dbReference type="SAM" id="MobiDB-lite"/>
    </source>
</evidence>